<keyword evidence="2" id="KW-0812">Transmembrane</keyword>
<name>A0A4S4M279_9AGAM</name>
<evidence type="ECO:0000259" key="3">
    <source>
        <dbReference type="Pfam" id="PF14304"/>
    </source>
</evidence>
<proteinExistence type="predicted"/>
<feature type="compositionally biased region" description="Polar residues" evidence="1">
    <location>
        <begin position="174"/>
        <end position="186"/>
    </location>
</feature>
<dbReference type="Proteomes" id="UP000310158">
    <property type="component" value="Unassembled WGS sequence"/>
</dbReference>
<feature type="compositionally biased region" description="Pro residues" evidence="1">
    <location>
        <begin position="30"/>
        <end position="40"/>
    </location>
</feature>
<keyword evidence="2" id="KW-1133">Transmembrane helix</keyword>
<dbReference type="InterPro" id="IPR038192">
    <property type="entry name" value="CSTF_C_sf"/>
</dbReference>
<dbReference type="Gene3D" id="1.10.20.70">
    <property type="entry name" value="Transcription termination and cleavage factor, C-terminal domain"/>
    <property type="match status" value="1"/>
</dbReference>
<feature type="region of interest" description="Disordered" evidence="1">
    <location>
        <begin position="174"/>
        <end position="198"/>
    </location>
</feature>
<protein>
    <recommendedName>
        <fullName evidence="3">Transcription termination and cleavage factor C-terminal domain-containing protein</fullName>
    </recommendedName>
</protein>
<feature type="transmembrane region" description="Helical" evidence="2">
    <location>
        <begin position="269"/>
        <end position="289"/>
    </location>
</feature>
<evidence type="ECO:0000256" key="1">
    <source>
        <dbReference type="SAM" id="MobiDB-lite"/>
    </source>
</evidence>
<reference evidence="4 5" key="1">
    <citation type="submission" date="2019-02" db="EMBL/GenBank/DDBJ databases">
        <title>Genome sequencing of the rare red list fungi Bondarzewia mesenterica.</title>
        <authorList>
            <person name="Buettner E."/>
            <person name="Kellner H."/>
        </authorList>
    </citation>
    <scope>NUCLEOTIDE SEQUENCE [LARGE SCALE GENOMIC DNA]</scope>
    <source>
        <strain evidence="4 5">DSM 108281</strain>
    </source>
</reference>
<dbReference type="AlphaFoldDB" id="A0A4S4M279"/>
<dbReference type="GO" id="GO:0031124">
    <property type="term" value="P:mRNA 3'-end processing"/>
    <property type="evidence" value="ECO:0007669"/>
    <property type="project" value="InterPro"/>
</dbReference>
<comment type="caution">
    <text evidence="4">The sequence shown here is derived from an EMBL/GenBank/DDBJ whole genome shotgun (WGS) entry which is preliminary data.</text>
</comment>
<dbReference type="InterPro" id="IPR026896">
    <property type="entry name" value="CSTF_C"/>
</dbReference>
<sequence length="740" mass="81779">MTKMNAINVDVTQKTLATFGSQQNGVAATQPPPAVQPVPALPLHMAPQPSRGGTPQYATPPPPSYPLAHPSKYHPYTNGAVMPPQQTSQYSAQPPQAYAATQSAASVIPDALAAMPEEQRAMIMRFISMTPDQINQLPPAERASIMQLISIRAVNWPRGVADAMPPRPLQNLSSARAYPSDTQGLTPRTPHSRAGRAEEAFTEVELEQFGDDEYRTYSYAHQQSEPLLASSASTSFPPSGIRARGDEGQVKAGKAGPAERMVRWSIKNAWLWLGSLMAVVLFIMVVLSWKRPEALLRAIGEKNATVLGEGDPAPSIPSQEPPLNEEDLISYANYTQFPLRPVEYRAECDKLMGGFMPPHPYWWGTKDVLHHKNTDPGKYHLPEGERTETCSSTITYMLDGHVGLLADLALMAQAAALAREDVRARQPGPEPGCRAPPPEDLVACPRTARHWVINSRTALYHFGHGFFESFEDPYARQLNRLKPIYQQARQSLRQTIRPNAATAALIRSVRTELASLLPEPFQPALASSNDARPSTDPGRYVAVHIRRGDRFGLSWKYHGKHIPTEDYAQAASDTWSRLFLNSSAPTSKLPAPIVYLAFDDPSAQENFRAQLSVDTTFFSLAESKDGDLRALASPNAYVQKEFNALWEEERIKRTKGMIVDFAMVSGLWGWEDDVVPGAVVCGMASSVCRLSAVGYGWDRAFGHGFVDHVEGDIDEEHNRWVEIDEKGVVEPVWQPFEVFN</sequence>
<keyword evidence="5" id="KW-1185">Reference proteome</keyword>
<keyword evidence="2" id="KW-0472">Membrane</keyword>
<evidence type="ECO:0000256" key="2">
    <source>
        <dbReference type="SAM" id="Phobius"/>
    </source>
</evidence>
<accession>A0A4S4M279</accession>
<gene>
    <name evidence="4" type="ORF">EW146_g2084</name>
</gene>
<evidence type="ECO:0000313" key="4">
    <source>
        <dbReference type="EMBL" id="THH18995.1"/>
    </source>
</evidence>
<dbReference type="Pfam" id="PF14304">
    <property type="entry name" value="CSTF_C"/>
    <property type="match status" value="1"/>
</dbReference>
<organism evidence="4 5">
    <name type="scientific">Bondarzewia mesenterica</name>
    <dbReference type="NCBI Taxonomy" id="1095465"/>
    <lineage>
        <taxon>Eukaryota</taxon>
        <taxon>Fungi</taxon>
        <taxon>Dikarya</taxon>
        <taxon>Basidiomycota</taxon>
        <taxon>Agaricomycotina</taxon>
        <taxon>Agaricomycetes</taxon>
        <taxon>Russulales</taxon>
        <taxon>Bondarzewiaceae</taxon>
        <taxon>Bondarzewia</taxon>
    </lineage>
</organism>
<feature type="domain" description="Transcription termination and cleavage factor C-terminal" evidence="3">
    <location>
        <begin position="118"/>
        <end position="148"/>
    </location>
</feature>
<evidence type="ECO:0000313" key="5">
    <source>
        <dbReference type="Proteomes" id="UP000310158"/>
    </source>
</evidence>
<dbReference type="OrthoDB" id="2392789at2759"/>
<feature type="region of interest" description="Disordered" evidence="1">
    <location>
        <begin position="23"/>
        <end position="90"/>
    </location>
</feature>
<dbReference type="EMBL" id="SGPL01000057">
    <property type="protein sequence ID" value="THH18995.1"/>
    <property type="molecule type" value="Genomic_DNA"/>
</dbReference>